<evidence type="ECO:0000313" key="2">
    <source>
        <dbReference type="WBParaSite" id="ES5_v2.g12881.t1"/>
    </source>
</evidence>
<accession>A0AC34F6X2</accession>
<organism evidence="1 2">
    <name type="scientific">Panagrolaimus sp. ES5</name>
    <dbReference type="NCBI Taxonomy" id="591445"/>
    <lineage>
        <taxon>Eukaryota</taxon>
        <taxon>Metazoa</taxon>
        <taxon>Ecdysozoa</taxon>
        <taxon>Nematoda</taxon>
        <taxon>Chromadorea</taxon>
        <taxon>Rhabditida</taxon>
        <taxon>Tylenchina</taxon>
        <taxon>Panagrolaimomorpha</taxon>
        <taxon>Panagrolaimoidea</taxon>
        <taxon>Panagrolaimidae</taxon>
        <taxon>Panagrolaimus</taxon>
    </lineage>
</organism>
<evidence type="ECO:0000313" key="1">
    <source>
        <dbReference type="Proteomes" id="UP000887579"/>
    </source>
</evidence>
<protein>
    <submittedName>
        <fullName evidence="2">Uncharacterized protein</fullName>
    </submittedName>
</protein>
<reference evidence="2" key="1">
    <citation type="submission" date="2022-11" db="UniProtKB">
        <authorList>
            <consortium name="WormBaseParasite"/>
        </authorList>
    </citation>
    <scope>IDENTIFICATION</scope>
</reference>
<sequence length="122" mass="14020">MLDLRGSNVIAASSWPENLLKLCNADSLKTFQLPIADLDFNIESLATFIRKESAKFLNLFLYIFVNPKTESFVKKKTCDNLKRKLSDYFIPIKYKSGQRLSITYTFNGFDSLCSADFKLKKD</sequence>
<dbReference type="Proteomes" id="UP000887579">
    <property type="component" value="Unplaced"/>
</dbReference>
<name>A0AC34F6X2_9BILA</name>
<proteinExistence type="predicted"/>
<dbReference type="WBParaSite" id="ES5_v2.g12881.t1">
    <property type="protein sequence ID" value="ES5_v2.g12881.t1"/>
    <property type="gene ID" value="ES5_v2.g12881"/>
</dbReference>